<keyword evidence="2 8" id="KW-0812">Transmembrane</keyword>
<dbReference type="InterPro" id="IPR039421">
    <property type="entry name" value="Type_1_exporter"/>
</dbReference>
<feature type="transmembrane region" description="Helical" evidence="8">
    <location>
        <begin position="1131"/>
        <end position="1154"/>
    </location>
</feature>
<dbReference type="PANTHER" id="PTHR43394">
    <property type="entry name" value="ATP-DEPENDENT PERMEASE MDL1, MITOCHONDRIAL"/>
    <property type="match status" value="1"/>
</dbReference>
<dbReference type="InterPro" id="IPR036640">
    <property type="entry name" value="ABC1_TM_sf"/>
</dbReference>
<feature type="region of interest" description="Disordered" evidence="7">
    <location>
        <begin position="829"/>
        <end position="867"/>
    </location>
</feature>
<accession>A0ABR2ZPB4</accession>
<evidence type="ECO:0000256" key="7">
    <source>
        <dbReference type="SAM" id="MobiDB-lite"/>
    </source>
</evidence>
<feature type="transmembrane region" description="Helical" evidence="8">
    <location>
        <begin position="79"/>
        <end position="103"/>
    </location>
</feature>
<feature type="compositionally biased region" description="Polar residues" evidence="7">
    <location>
        <begin position="552"/>
        <end position="567"/>
    </location>
</feature>
<evidence type="ECO:0000256" key="3">
    <source>
        <dbReference type="ARBA" id="ARBA00022741"/>
    </source>
</evidence>
<feature type="domain" description="ABC transporter" evidence="9">
    <location>
        <begin position="1230"/>
        <end position="1482"/>
    </location>
</feature>
<dbReference type="PROSITE" id="PS50893">
    <property type="entry name" value="ABC_TRANSPORTER_2"/>
    <property type="match status" value="2"/>
</dbReference>
<feature type="domain" description="ABC transmembrane type-1" evidence="10">
    <location>
        <begin position="902"/>
        <end position="1159"/>
    </location>
</feature>
<dbReference type="PROSITE" id="PS00211">
    <property type="entry name" value="ABC_TRANSPORTER_1"/>
    <property type="match status" value="1"/>
</dbReference>
<dbReference type="Pfam" id="PF00664">
    <property type="entry name" value="ABC_membrane"/>
    <property type="match status" value="2"/>
</dbReference>
<feature type="region of interest" description="Disordered" evidence="7">
    <location>
        <begin position="679"/>
        <end position="701"/>
    </location>
</feature>
<dbReference type="PROSITE" id="PS50929">
    <property type="entry name" value="ABC_TM1F"/>
    <property type="match status" value="2"/>
</dbReference>
<evidence type="ECO:0000259" key="9">
    <source>
        <dbReference type="PROSITE" id="PS50893"/>
    </source>
</evidence>
<feature type="domain" description="ABC transmembrane type-1" evidence="10">
    <location>
        <begin position="28"/>
        <end position="325"/>
    </location>
</feature>
<dbReference type="SUPFAM" id="SSF52540">
    <property type="entry name" value="P-loop containing nucleoside triphosphate hydrolases"/>
    <property type="match status" value="2"/>
</dbReference>
<proteinExistence type="predicted"/>
<feature type="region of interest" description="Disordered" evidence="7">
    <location>
        <begin position="349"/>
        <end position="387"/>
    </location>
</feature>
<dbReference type="EMBL" id="JBBXMP010000090">
    <property type="protein sequence ID" value="KAL0062992.1"/>
    <property type="molecule type" value="Genomic_DNA"/>
</dbReference>
<feature type="transmembrane region" description="Helical" evidence="8">
    <location>
        <begin position="1166"/>
        <end position="1185"/>
    </location>
</feature>
<keyword evidence="12" id="KW-1185">Reference proteome</keyword>
<feature type="compositionally biased region" description="Basic and acidic residues" evidence="7">
    <location>
        <begin position="854"/>
        <end position="865"/>
    </location>
</feature>
<evidence type="ECO:0000313" key="11">
    <source>
        <dbReference type="EMBL" id="KAL0062992.1"/>
    </source>
</evidence>
<feature type="transmembrane region" description="Helical" evidence="8">
    <location>
        <begin position="1046"/>
        <end position="1069"/>
    </location>
</feature>
<organism evidence="11 12">
    <name type="scientific">Marasmius tenuissimus</name>
    <dbReference type="NCBI Taxonomy" id="585030"/>
    <lineage>
        <taxon>Eukaryota</taxon>
        <taxon>Fungi</taxon>
        <taxon>Dikarya</taxon>
        <taxon>Basidiomycota</taxon>
        <taxon>Agaricomycotina</taxon>
        <taxon>Agaricomycetes</taxon>
        <taxon>Agaricomycetidae</taxon>
        <taxon>Agaricales</taxon>
        <taxon>Marasmiineae</taxon>
        <taxon>Marasmiaceae</taxon>
        <taxon>Marasmius</taxon>
    </lineage>
</organism>
<dbReference type="InterPro" id="IPR011527">
    <property type="entry name" value="ABC1_TM_dom"/>
</dbReference>
<comment type="subcellular location">
    <subcellularLocation>
        <location evidence="1">Membrane</location>
        <topology evidence="1">Multi-pass membrane protein</topology>
    </subcellularLocation>
</comment>
<reference evidence="11 12" key="1">
    <citation type="submission" date="2024-05" db="EMBL/GenBank/DDBJ databases">
        <title>A draft genome resource for the thread blight pathogen Marasmius tenuissimus strain MS-2.</title>
        <authorList>
            <person name="Yulfo-Soto G.E."/>
            <person name="Baruah I.K."/>
            <person name="Amoako-Attah I."/>
            <person name="Bukari Y."/>
            <person name="Meinhardt L.W."/>
            <person name="Bailey B.A."/>
            <person name="Cohen S.P."/>
        </authorList>
    </citation>
    <scope>NUCLEOTIDE SEQUENCE [LARGE SCALE GENOMIC DNA]</scope>
    <source>
        <strain evidence="11 12">MS-2</strain>
    </source>
</reference>
<dbReference type="InterPro" id="IPR003593">
    <property type="entry name" value="AAA+_ATPase"/>
</dbReference>
<evidence type="ECO:0000259" key="10">
    <source>
        <dbReference type="PROSITE" id="PS50929"/>
    </source>
</evidence>
<dbReference type="SMART" id="SM00382">
    <property type="entry name" value="AAA"/>
    <property type="match status" value="2"/>
</dbReference>
<dbReference type="SUPFAM" id="SSF90123">
    <property type="entry name" value="ABC transporter transmembrane region"/>
    <property type="match status" value="2"/>
</dbReference>
<feature type="region of interest" description="Disordered" evidence="7">
    <location>
        <begin position="548"/>
        <end position="567"/>
    </location>
</feature>
<feature type="domain" description="ABC transporter" evidence="9">
    <location>
        <begin position="392"/>
        <end position="676"/>
    </location>
</feature>
<keyword evidence="6 8" id="KW-0472">Membrane</keyword>
<dbReference type="InterPro" id="IPR003439">
    <property type="entry name" value="ABC_transporter-like_ATP-bd"/>
</dbReference>
<comment type="caution">
    <text evidence="11">The sequence shown here is derived from an EMBL/GenBank/DDBJ whole genome shotgun (WGS) entry which is preliminary data.</text>
</comment>
<dbReference type="Pfam" id="PF00005">
    <property type="entry name" value="ABC_tran"/>
    <property type="match status" value="2"/>
</dbReference>
<feature type="compositionally biased region" description="Low complexity" evidence="7">
    <location>
        <begin position="353"/>
        <end position="368"/>
    </location>
</feature>
<dbReference type="InterPro" id="IPR017871">
    <property type="entry name" value="ABC_transporter-like_CS"/>
</dbReference>
<dbReference type="CDD" id="cd18578">
    <property type="entry name" value="ABC_6TM_Pgp_ABCB1_D2_like"/>
    <property type="match status" value="1"/>
</dbReference>
<keyword evidence="3" id="KW-0547">Nucleotide-binding</keyword>
<dbReference type="CDD" id="cd18577">
    <property type="entry name" value="ABC_6TM_Pgp_ABCB1_D1_like"/>
    <property type="match status" value="1"/>
</dbReference>
<protein>
    <submittedName>
        <fullName evidence="11">ATP-dependent permease</fullName>
    </submittedName>
</protein>
<feature type="compositionally biased region" description="Acidic residues" evidence="7">
    <location>
        <begin position="689"/>
        <end position="699"/>
    </location>
</feature>
<feature type="transmembrane region" description="Helical" evidence="8">
    <location>
        <begin position="1016"/>
        <end position="1040"/>
    </location>
</feature>
<evidence type="ECO:0000256" key="1">
    <source>
        <dbReference type="ARBA" id="ARBA00004141"/>
    </source>
</evidence>
<evidence type="ECO:0000256" key="4">
    <source>
        <dbReference type="ARBA" id="ARBA00022840"/>
    </source>
</evidence>
<dbReference type="Gene3D" id="3.40.50.300">
    <property type="entry name" value="P-loop containing nucleotide triphosphate hydrolases"/>
    <property type="match status" value="2"/>
</dbReference>
<sequence>MTSATPSTISQLFHLLSRRYVLILLFPAIFASIVSGGIAPFMTVVVGQVFQSFSIFPLPPATPTSEDKAKLLHDVGISAIYLIGLAVGSVVLSSVTSALWISVGEHNVLSLRQRLFKFLSTRPLSWYDMNLGQNGSAGLVAQFTKDTDSVRVATSLASGLLIQHLTTTITALALAFSRSAYLTLLTLSAIPLLTLTQVLSQFLCAQGLGLERNYTAQLGALFSTTLNLLPTVQLFSLQTTTLSNLSRLLSDMTLNDKRLNTIWGFSSGTSQFFVMAMFVQSFWFGSKLIREGKLDAGGVSAVFWACLIASSNLQMCMPQLIALGKGRVAMGGCLSLLAQEEEQAADAHLNRQSVSSDTPSTPSTITFTKRPSFSHPHSMRKIRPTSPPKGEITLHNVTFSYPSQQVSQPVVRDVEMFLPSGDMTFIVGGSGSGKSTLVSLIAGLYRVGDNDGQVLLDDQDVRYLDETWVRENVGVVWQGLPPLLPNASIHTNIAIALCSSYNPIVSRTLESVTRAEVIDACRAVLLHDFIRDLPEGYDTILGVPSPAAGQETDASYTPQEQTSSGIHLSPGQLQRLSLARAYLRNPPVLVLDEPTSALDPVGRELVMAAVRKWRRGKTTIVVGHELGGGSEGDSSVGGTILPTDFVYVMKEGTVAECGFRADLESNEGGEFQRLVRIQQGGDATPSPSDAEEEEEEADGDALPTYRQSQMFAMENRLPLGRLTIAASSGVAQWMLDVVGDLTNVPSGNNRMSMAPASSRRNTMAFPRVAPLDLTNSRPIPTRLRRTSSFELSPIAASPTTTVERRRSLQFTPTSPTFPTVHKKATVEDDDEFDQEKEALESSGRWAQRRPTRRTVHESKKAEKLDIQVSAPEQQPGNTLQNLGLFAVIRRAYPTIPKKPIFFMGLGFALISGAMTPIFSFLLAKLLVLVSSGPIDDEKQKLINWWGGIVLAVVAADGIMMGLKFFVMEGLSCQWINSLRLRIMTKLVEQPRSFFHSQYTPMHLTHTLTSATDDARLLLSTVLTQLLVVVAMFSVGIIWALARGWELTLAGLAIAPVFAGVMAFQAKAVAGCVRRARQQSETVEGGVWVVIANPHTLQSSSLLPFFAERFNGLCQTALSVGVRGAFIEGSTLGIASGLIYLAEALLFFVGAVLVSNGRYSYLRMMDTLNLVVFTVSIGSQLMAFTNRIARGMDGSKLVLGTLESVEGGSNDNEPRYKPSTPADLLSRSQDLNVRNLTFAYPSQPQRTVFQNVSFSVRSNELVAVVGPSGCGKSTLGLLLEKEYEVTPESITISSSSEKGEAQQLKDIDARFWRQHLTVVEQGNTLFDLTIRENIQVGSGEEGDNEDSIWRRAARDACVDTFIPHLEHKYETKAARLSGGQGQRVMVARALAKLYAQPEGKLMVLDECTSALDAENQRLVMEALVDACHTSSSTRGLLITHRLPAMRMCDRIICLGEGGRGVVEQGTFEELMERKGWFARLASGGEWLD</sequence>
<name>A0ABR2ZPB4_9AGAR</name>
<evidence type="ECO:0000313" key="12">
    <source>
        <dbReference type="Proteomes" id="UP001437256"/>
    </source>
</evidence>
<feature type="transmembrane region" description="Helical" evidence="8">
    <location>
        <begin position="942"/>
        <end position="966"/>
    </location>
</feature>
<dbReference type="InterPro" id="IPR027417">
    <property type="entry name" value="P-loop_NTPase"/>
</dbReference>
<dbReference type="Proteomes" id="UP001437256">
    <property type="component" value="Unassembled WGS sequence"/>
</dbReference>
<keyword evidence="5 8" id="KW-1133">Transmembrane helix</keyword>
<evidence type="ECO:0000256" key="2">
    <source>
        <dbReference type="ARBA" id="ARBA00022692"/>
    </source>
</evidence>
<dbReference type="Gene3D" id="1.20.1560.10">
    <property type="entry name" value="ABC transporter type 1, transmembrane domain"/>
    <property type="match status" value="2"/>
</dbReference>
<evidence type="ECO:0000256" key="8">
    <source>
        <dbReference type="SAM" id="Phobius"/>
    </source>
</evidence>
<keyword evidence="4" id="KW-0067">ATP-binding</keyword>
<gene>
    <name evidence="11" type="primary">HST6</name>
    <name evidence="11" type="ORF">AAF712_010123</name>
</gene>
<evidence type="ECO:0000256" key="6">
    <source>
        <dbReference type="ARBA" id="ARBA00023136"/>
    </source>
</evidence>
<dbReference type="PANTHER" id="PTHR43394:SF15">
    <property type="entry name" value="ALPHA-FACTOR-TRANSPORTING ATPASE"/>
    <property type="match status" value="1"/>
</dbReference>
<feature type="transmembrane region" description="Helical" evidence="8">
    <location>
        <begin position="21"/>
        <end position="50"/>
    </location>
</feature>
<feature type="transmembrane region" description="Helical" evidence="8">
    <location>
        <begin position="262"/>
        <end position="284"/>
    </location>
</feature>
<feature type="transmembrane region" description="Helical" evidence="8">
    <location>
        <begin position="900"/>
        <end position="922"/>
    </location>
</feature>
<evidence type="ECO:0000256" key="5">
    <source>
        <dbReference type="ARBA" id="ARBA00022989"/>
    </source>
</evidence>